<protein>
    <submittedName>
        <fullName evidence="1">Uncharacterized protein</fullName>
    </submittedName>
</protein>
<organism evidence="1">
    <name type="scientific">Vibrio parahaemolyticus</name>
    <dbReference type="NCBI Taxonomy" id="670"/>
    <lineage>
        <taxon>Bacteria</taxon>
        <taxon>Pseudomonadati</taxon>
        <taxon>Pseudomonadota</taxon>
        <taxon>Gammaproteobacteria</taxon>
        <taxon>Vibrionales</taxon>
        <taxon>Vibrionaceae</taxon>
        <taxon>Vibrio</taxon>
    </lineage>
</organism>
<evidence type="ECO:0000313" key="1">
    <source>
        <dbReference type="EMBL" id="AHM88260.1"/>
    </source>
</evidence>
<sequence length="35" mass="3948">MFIIFPLVSVTLLNTDSYFDDVANGFIFVTFTVSL</sequence>
<accession>X2F212</accession>
<proteinExistence type="predicted"/>
<dbReference type="AlphaFoldDB" id="X2F212"/>
<name>X2F212_VIBPH</name>
<dbReference type="EMBL" id="KF990997">
    <property type="protein sequence ID" value="AHM88260.1"/>
    <property type="molecule type" value="Genomic_DNA"/>
</dbReference>
<reference evidence="1" key="1">
    <citation type="submission" date="2013-12" db="EMBL/GenBank/DDBJ databases">
        <title>Identification and molecular characterization of type III secretion system in Vibrio parahaemolyticus isolated from seafood.</title>
        <authorList>
            <person name="Kumar B.K."/>
            <person name="Deekshit V.K."/>
            <person name="Rai P."/>
            <person name="Shekar M."/>
            <person name="Karunasagar I."/>
        </authorList>
    </citation>
    <scope>NUCLEOTIDE SEQUENCE</scope>
    <source>
        <strain evidence="1">VP49</strain>
    </source>
</reference>